<comment type="caution">
    <text evidence="2">The sequence shown here is derived from an EMBL/GenBank/DDBJ whole genome shotgun (WGS) entry which is preliminary data.</text>
</comment>
<reference evidence="2" key="1">
    <citation type="journal article" date="2014" name="Front. Microbiol.">
        <title>High frequency of phylogenetically diverse reductive dehalogenase-homologous genes in deep subseafloor sedimentary metagenomes.</title>
        <authorList>
            <person name="Kawai M."/>
            <person name="Futagami T."/>
            <person name="Toyoda A."/>
            <person name="Takaki Y."/>
            <person name="Nishi S."/>
            <person name="Hori S."/>
            <person name="Arai W."/>
            <person name="Tsubouchi T."/>
            <person name="Morono Y."/>
            <person name="Uchiyama I."/>
            <person name="Ito T."/>
            <person name="Fujiyama A."/>
            <person name="Inagaki F."/>
            <person name="Takami H."/>
        </authorList>
    </citation>
    <scope>NUCLEOTIDE SEQUENCE</scope>
    <source>
        <strain evidence="2">Expedition CK06-06</strain>
    </source>
</reference>
<evidence type="ECO:0008006" key="3">
    <source>
        <dbReference type="Google" id="ProtNLM"/>
    </source>
</evidence>
<proteinExistence type="predicted"/>
<evidence type="ECO:0000256" key="1">
    <source>
        <dbReference type="SAM" id="Coils"/>
    </source>
</evidence>
<name>X0ZPS2_9ZZZZ</name>
<evidence type="ECO:0000313" key="2">
    <source>
        <dbReference type="EMBL" id="GAG60032.1"/>
    </source>
</evidence>
<feature type="coiled-coil region" evidence="1">
    <location>
        <begin position="66"/>
        <end position="93"/>
    </location>
</feature>
<dbReference type="EMBL" id="BART01003691">
    <property type="protein sequence ID" value="GAG60032.1"/>
    <property type="molecule type" value="Genomic_DNA"/>
</dbReference>
<sequence>MDALKIMEEFEDLISKSKRLLLTSNVIINEGKIYEFLDRLKASFPEEFKQARWIVKERDQVLDDSRKEADRIVKEAQENANKLVSEAEIIKKAHRESEVIIKQAETKARGIRLEAEDYIDSKLANLEATLQKLLLSIEKGRDKLSGKTIEEEK</sequence>
<organism evidence="2">
    <name type="scientific">marine sediment metagenome</name>
    <dbReference type="NCBI Taxonomy" id="412755"/>
    <lineage>
        <taxon>unclassified sequences</taxon>
        <taxon>metagenomes</taxon>
        <taxon>ecological metagenomes</taxon>
    </lineage>
</organism>
<accession>X0ZPS2</accession>
<keyword evidence="1" id="KW-0175">Coiled coil</keyword>
<dbReference type="AlphaFoldDB" id="X0ZPS2"/>
<protein>
    <recommendedName>
        <fullName evidence="3">ATPase</fullName>
    </recommendedName>
</protein>
<dbReference type="Gene3D" id="1.20.5.620">
    <property type="entry name" value="F1F0 ATP synthase subunit B, membrane domain"/>
    <property type="match status" value="1"/>
</dbReference>
<gene>
    <name evidence="2" type="ORF">S01H4_09923</name>
</gene>